<dbReference type="PATRIC" id="fig|442562.3.peg.966"/>
<evidence type="ECO:0000313" key="2">
    <source>
        <dbReference type="EMBL" id="EYD77425.1"/>
    </source>
</evidence>
<dbReference type="Pfam" id="PF06347">
    <property type="entry name" value="SH3_4"/>
    <property type="match status" value="2"/>
</dbReference>
<dbReference type="InterPro" id="IPR010466">
    <property type="entry name" value="DUF1058"/>
</dbReference>
<dbReference type="STRING" id="442562.Rumeso_00974"/>
<name>A0A017HSW5_9RHOB</name>
<keyword evidence="3" id="KW-1185">Reference proteome</keyword>
<protein>
    <recommendedName>
        <fullName evidence="4">Aspartyl-tRNA synthetase</fullName>
    </recommendedName>
</protein>
<dbReference type="AlphaFoldDB" id="A0A017HSW5"/>
<accession>A0A017HSW5</accession>
<organism evidence="2 3">
    <name type="scientific">Rubellimicrobium mesophilum DSM 19309</name>
    <dbReference type="NCBI Taxonomy" id="442562"/>
    <lineage>
        <taxon>Bacteria</taxon>
        <taxon>Pseudomonadati</taxon>
        <taxon>Pseudomonadota</taxon>
        <taxon>Alphaproteobacteria</taxon>
        <taxon>Rhodobacterales</taxon>
        <taxon>Roseobacteraceae</taxon>
        <taxon>Rubellimicrobium</taxon>
    </lineage>
</organism>
<evidence type="ECO:0000313" key="3">
    <source>
        <dbReference type="Proteomes" id="UP000019666"/>
    </source>
</evidence>
<reference evidence="2 3" key="1">
    <citation type="submission" date="2013-02" db="EMBL/GenBank/DDBJ databases">
        <authorList>
            <person name="Fiebig A."/>
            <person name="Goeker M."/>
            <person name="Klenk H.-P.P."/>
        </authorList>
    </citation>
    <scope>NUCLEOTIDE SEQUENCE [LARGE SCALE GENOMIC DNA]</scope>
    <source>
        <strain evidence="2 3">DSM 19309</strain>
    </source>
</reference>
<sequence>MGKPAEPVLGRILDGNDSHACPPSDALGRHRHVGPCRRTRRRAATTPVHLHAGARPLPLLCPWRLWQALRAWRLGGTGDSMTIRNSMARLGVALALVSVALPLQAQMRPLARPADLAIPSPEEVVTPASATPAVAPAAPTVGPETNLPIPRFVSLKTDEGNARRGPALDQRIDWVFVREDMPLLITAEYGHWRRVEDRDGEGGWVHYSLLSGTRTVIVDEDRMPLRSRPEDNAPEVALLEQNVIARLETCEVDWCRVSAGGYGGWAPKTSLWGVGADEVLD</sequence>
<evidence type="ECO:0000256" key="1">
    <source>
        <dbReference type="SAM" id="MobiDB-lite"/>
    </source>
</evidence>
<dbReference type="EMBL" id="AOSK01000029">
    <property type="protein sequence ID" value="EYD77425.1"/>
    <property type="molecule type" value="Genomic_DNA"/>
</dbReference>
<evidence type="ECO:0008006" key="4">
    <source>
        <dbReference type="Google" id="ProtNLM"/>
    </source>
</evidence>
<proteinExistence type="predicted"/>
<dbReference type="HOGENOM" id="CLU_086360_1_0_5"/>
<dbReference type="Proteomes" id="UP000019666">
    <property type="component" value="Unassembled WGS sequence"/>
</dbReference>
<feature type="region of interest" description="Disordered" evidence="1">
    <location>
        <begin position="1"/>
        <end position="33"/>
    </location>
</feature>
<comment type="caution">
    <text evidence="2">The sequence shown here is derived from an EMBL/GenBank/DDBJ whole genome shotgun (WGS) entry which is preliminary data.</text>
</comment>
<gene>
    <name evidence="2" type="ORF">Rumeso_00974</name>
</gene>